<dbReference type="AlphaFoldDB" id="A0A5N6RQZ0"/>
<dbReference type="PANTHER" id="PTHR20961:SF5">
    <property type="entry name" value="GLYCOSYLTRANSFERASE-RELATED"/>
    <property type="match status" value="1"/>
</dbReference>
<organism evidence="1 2">
    <name type="scientific">Carpinus fangiana</name>
    <dbReference type="NCBI Taxonomy" id="176857"/>
    <lineage>
        <taxon>Eukaryota</taxon>
        <taxon>Viridiplantae</taxon>
        <taxon>Streptophyta</taxon>
        <taxon>Embryophyta</taxon>
        <taxon>Tracheophyta</taxon>
        <taxon>Spermatophyta</taxon>
        <taxon>Magnoliopsida</taxon>
        <taxon>eudicotyledons</taxon>
        <taxon>Gunneridae</taxon>
        <taxon>Pentapetalae</taxon>
        <taxon>rosids</taxon>
        <taxon>fabids</taxon>
        <taxon>Fagales</taxon>
        <taxon>Betulaceae</taxon>
        <taxon>Carpinus</taxon>
    </lineage>
</organism>
<dbReference type="Proteomes" id="UP000327013">
    <property type="component" value="Chromosome 8"/>
</dbReference>
<dbReference type="InterPro" id="IPR007657">
    <property type="entry name" value="Glycosyltransferase_61"/>
</dbReference>
<protein>
    <recommendedName>
        <fullName evidence="3">Glycosyltransferase</fullName>
    </recommendedName>
</protein>
<accession>A0A5N6RQZ0</accession>
<dbReference type="PANTHER" id="PTHR20961">
    <property type="entry name" value="GLYCOSYLTRANSFERASE"/>
    <property type="match status" value="1"/>
</dbReference>
<dbReference type="GO" id="GO:0016757">
    <property type="term" value="F:glycosyltransferase activity"/>
    <property type="evidence" value="ECO:0007669"/>
    <property type="project" value="InterPro"/>
</dbReference>
<name>A0A5N6RQZ0_9ROSI</name>
<sequence>MDVPKFAEMANSCDVLMGVHGAGLANIVFLPKNAIFIQVVPFGGFEWLATYDYGEPSKDMNIHHLEYKISKEESSLIQQYPLDDVVLRDPYAIQRQGWLRFKTVYLDKQNVKIDVNRFRPTLLEALKLLHQ</sequence>
<keyword evidence="2" id="KW-1185">Reference proteome</keyword>
<gene>
    <name evidence="1" type="ORF">FH972_019713</name>
</gene>
<proteinExistence type="predicted"/>
<evidence type="ECO:0008006" key="3">
    <source>
        <dbReference type="Google" id="ProtNLM"/>
    </source>
</evidence>
<dbReference type="OrthoDB" id="529273at2759"/>
<evidence type="ECO:0000313" key="2">
    <source>
        <dbReference type="Proteomes" id="UP000327013"/>
    </source>
</evidence>
<dbReference type="EMBL" id="CM017328">
    <property type="protein sequence ID" value="KAE8124866.1"/>
    <property type="molecule type" value="Genomic_DNA"/>
</dbReference>
<reference evidence="1 2" key="1">
    <citation type="submission" date="2019-06" db="EMBL/GenBank/DDBJ databases">
        <title>A chromosomal-level reference genome of Carpinus fangiana (Coryloideae, Betulaceae).</title>
        <authorList>
            <person name="Yang X."/>
            <person name="Wang Z."/>
            <person name="Zhang L."/>
            <person name="Hao G."/>
            <person name="Liu J."/>
            <person name="Yang Y."/>
        </authorList>
    </citation>
    <scope>NUCLEOTIDE SEQUENCE [LARGE SCALE GENOMIC DNA]</scope>
    <source>
        <strain evidence="1">Cfa_2016G</strain>
        <tissue evidence="1">Leaf</tissue>
    </source>
</reference>
<evidence type="ECO:0000313" key="1">
    <source>
        <dbReference type="EMBL" id="KAE8124866.1"/>
    </source>
</evidence>